<dbReference type="InterPro" id="IPR001810">
    <property type="entry name" value="F-box_dom"/>
</dbReference>
<dbReference type="Pfam" id="PF00646">
    <property type="entry name" value="F-box"/>
    <property type="match status" value="1"/>
</dbReference>
<gene>
    <name evidence="3" type="ORF">CSIM01_11650</name>
</gene>
<evidence type="ECO:0000313" key="4">
    <source>
        <dbReference type="Proteomes" id="UP000070328"/>
    </source>
</evidence>
<feature type="region of interest" description="Disordered" evidence="1">
    <location>
        <begin position="132"/>
        <end position="152"/>
    </location>
</feature>
<comment type="caution">
    <text evidence="3">The sequence shown here is derived from an EMBL/GenBank/DDBJ whole genome shotgun (WGS) entry which is preliminary data.</text>
</comment>
<keyword evidence="4" id="KW-1185">Reference proteome</keyword>
<dbReference type="AlphaFoldDB" id="A0A135TS01"/>
<dbReference type="EMBL" id="JFBX01000076">
    <property type="protein sequence ID" value="KXH50970.1"/>
    <property type="molecule type" value="Genomic_DNA"/>
</dbReference>
<accession>A0A135TS01</accession>
<dbReference type="CDD" id="cd09917">
    <property type="entry name" value="F-box_SF"/>
    <property type="match status" value="1"/>
</dbReference>
<dbReference type="Proteomes" id="UP000070328">
    <property type="component" value="Unassembled WGS sequence"/>
</dbReference>
<reference evidence="3 4" key="1">
    <citation type="submission" date="2014-02" db="EMBL/GenBank/DDBJ databases">
        <title>The genome sequence of Colletotrichum simmondsii CBS122122.</title>
        <authorList>
            <person name="Baroncelli R."/>
            <person name="Thon M.R."/>
        </authorList>
    </citation>
    <scope>NUCLEOTIDE SEQUENCE [LARGE SCALE GENOMIC DNA]</scope>
    <source>
        <strain evidence="3 4">CBS122122</strain>
    </source>
</reference>
<evidence type="ECO:0000313" key="3">
    <source>
        <dbReference type="EMBL" id="KXH50970.1"/>
    </source>
</evidence>
<dbReference type="PROSITE" id="PS50181">
    <property type="entry name" value="FBOX"/>
    <property type="match status" value="1"/>
</dbReference>
<sequence length="590" mass="67748">MEDPRSARLIAISQQADAAISRADLAWSSSVIDFIATSPLEISALVLSHLDNCDLKALRLTCNKLANLVRPHLRFKRVFISASPLNVQVFRAIAKDDTFRRDVREIIWDDARYEMPPPPDPRMRHLYEDLYDSEDDGDEDDEDDRPEKPPRGVPLWYFRHCKDNIEYLEIRQDNDSGTLPQHLETAKQLEAQLPLDVAYTHYQELLAEQNKVLSTSADIAAFEWALENDRFPNLKRTTLTPAAHGILFHPLYPTPAIRALPYGFNYPLPRGWPVPPKDGDKAMSGDWESEDYKECWRGFRHVVRILARQKSTKIKELIVEGNQIWSGLPCSIFYAPEPCVEYDNLVAVIKKPGFTILRLSLIVGGQETNNYLAFRNGRLRKALEADLRHFSLETGEDDDLENGDYPSHWVRDHFIPLRSVFPVETWKNLAHFGLTRWLVRQSDLLEFLAALPQTLRSVELSFLSFMRRHGKYRDLLFAIRDTLGWQERTASARPRMLIRDFPGVPLAGRAVWVEDALQRFLYEDGENPYPIPPQNAVVTGQTITWGPGILTVGHGFGMEKDALEPRFERPYESADKLIEMGISRNWKGAF</sequence>
<dbReference type="OrthoDB" id="5422579at2759"/>
<name>A0A135TS01_9PEZI</name>
<evidence type="ECO:0000259" key="2">
    <source>
        <dbReference type="PROSITE" id="PS50181"/>
    </source>
</evidence>
<proteinExistence type="predicted"/>
<protein>
    <recommendedName>
        <fullName evidence="2">F-box domain-containing protein</fullName>
    </recommendedName>
</protein>
<organism evidence="3 4">
    <name type="scientific">Colletotrichum simmondsii</name>
    <dbReference type="NCBI Taxonomy" id="703756"/>
    <lineage>
        <taxon>Eukaryota</taxon>
        <taxon>Fungi</taxon>
        <taxon>Dikarya</taxon>
        <taxon>Ascomycota</taxon>
        <taxon>Pezizomycotina</taxon>
        <taxon>Sordariomycetes</taxon>
        <taxon>Hypocreomycetidae</taxon>
        <taxon>Glomerellales</taxon>
        <taxon>Glomerellaceae</taxon>
        <taxon>Colletotrichum</taxon>
        <taxon>Colletotrichum acutatum species complex</taxon>
    </lineage>
</organism>
<evidence type="ECO:0000256" key="1">
    <source>
        <dbReference type="SAM" id="MobiDB-lite"/>
    </source>
</evidence>
<feature type="compositionally biased region" description="Acidic residues" evidence="1">
    <location>
        <begin position="132"/>
        <end position="144"/>
    </location>
</feature>
<feature type="domain" description="F-box" evidence="2">
    <location>
        <begin position="32"/>
        <end position="78"/>
    </location>
</feature>